<proteinExistence type="predicted"/>
<dbReference type="OrthoDB" id="4041451at2759"/>
<sequence length="633" mass="73538">MRPFPVNVVVKRGFSMDVGKIARDILIADRSTSERNNPRLNHLHRNNARDSITDKWLKKVLTRKQHAYMQNEVTIYSPVVLKTLQKLRSTDNTSAYFTLLNKIRVSDITWISQNGSHIRNREEVPIEFYHEVSNMIYRMSLNCSDFKDFRALANFSITLMSGYNQLIRSSSNSQISHETKFYKNCLLVVIKSESIAALLDAFKEMPPRQNGLKPLAELVFYHQTGQFIKLLEFLEEFILTSLAEKSITGQQIKAFSTPLLNILQSCLLNGEEQICCTFLKKLKRKWNFKMDEHSYVVLKELCERMGMDQVLLTLAGNKQDLRTKIARKNMSWSEYINFLHQSQIDLFEEELPFDYSQSILSSVGPTIQDWKAFIDSNPLPEGANDSLRTFYFNSILVDLATRKNIGFMLSMLEFLVYKREFCQYLIYSHKLIGSTKSSGFHALVKSISNSNSSKITAYTLHDFLQKHYPDIGFQFNDNDYYHLMKACAYKADRHTIYYFLYHYLKNQGHTLYTGAESVDWRLPHRISLLLNQINNPKLNKRINEIEKNAKDLFTERRLNGSQVKDDDIRRLFGENYSPRITTKTLLSMDAVGDQLEDLIRNQSVYSLSIDLEYSERLSNCLSYTITHSSPVTS</sequence>
<dbReference type="Proteomes" id="UP000187013">
    <property type="component" value="Unassembled WGS sequence"/>
</dbReference>
<gene>
    <name evidence="1" type="ORF">ZYGR_0N01900</name>
</gene>
<reference evidence="1 2" key="1">
    <citation type="submission" date="2016-08" db="EMBL/GenBank/DDBJ databases">
        <title>Draft genome sequence of allopolyploid Zygosaccharomyces rouxii.</title>
        <authorList>
            <person name="Watanabe J."/>
            <person name="Uehara K."/>
            <person name="Mogi Y."/>
            <person name="Tsukioka Y."/>
        </authorList>
    </citation>
    <scope>NUCLEOTIDE SEQUENCE [LARGE SCALE GENOMIC DNA]</scope>
    <source>
        <strain evidence="1 2">NBRC 110957</strain>
    </source>
</reference>
<dbReference type="EMBL" id="BDGX01000014">
    <property type="protein sequence ID" value="GAV48785.1"/>
    <property type="molecule type" value="Genomic_DNA"/>
</dbReference>
<dbReference type="GO" id="GO:0000372">
    <property type="term" value="P:Group I intron splicing"/>
    <property type="evidence" value="ECO:0007669"/>
    <property type="project" value="InterPro"/>
</dbReference>
<dbReference type="eggNOG" id="ENOG502S10A">
    <property type="taxonomic scope" value="Eukaryota"/>
</dbReference>
<evidence type="ECO:0000313" key="1">
    <source>
        <dbReference type="EMBL" id="GAV48785.1"/>
    </source>
</evidence>
<comment type="caution">
    <text evidence="1">The sequence shown here is derived from an EMBL/GenBank/DDBJ whole genome shotgun (WGS) entry which is preliminary data.</text>
</comment>
<dbReference type="GO" id="GO:1990904">
    <property type="term" value="C:ribonucleoprotein complex"/>
    <property type="evidence" value="ECO:0007669"/>
    <property type="project" value="InterPro"/>
</dbReference>
<dbReference type="AlphaFoldDB" id="A0A1Q2ZZA3"/>
<name>A0A1Q2ZZA3_ZYGRO</name>
<protein>
    <submittedName>
        <fullName evidence="1">Uncharacterized protein</fullName>
    </submittedName>
</protein>
<dbReference type="Pfam" id="PF13762">
    <property type="entry name" value="MNE1"/>
    <property type="match status" value="1"/>
</dbReference>
<organism evidence="1 2">
    <name type="scientific">Zygosaccharomyces rouxii</name>
    <dbReference type="NCBI Taxonomy" id="4956"/>
    <lineage>
        <taxon>Eukaryota</taxon>
        <taxon>Fungi</taxon>
        <taxon>Dikarya</taxon>
        <taxon>Ascomycota</taxon>
        <taxon>Saccharomycotina</taxon>
        <taxon>Saccharomycetes</taxon>
        <taxon>Saccharomycetales</taxon>
        <taxon>Saccharomycetaceae</taxon>
        <taxon>Zygosaccharomyces</taxon>
    </lineage>
</organism>
<accession>A0A1Q2ZZA3</accession>
<dbReference type="InterPro" id="IPR025694">
    <property type="entry name" value="MNE1"/>
</dbReference>
<evidence type="ECO:0000313" key="2">
    <source>
        <dbReference type="Proteomes" id="UP000187013"/>
    </source>
</evidence>